<dbReference type="PANTHER" id="PTHR33463">
    <property type="entry name" value="NB-ARC DOMAIN-CONTAINING PROTEIN-RELATED"/>
    <property type="match status" value="1"/>
</dbReference>
<dbReference type="AlphaFoldDB" id="A0A6A4KPH3"/>
<sequence length="238" mass="27281">MQNLKRKVEYLSGQENDINSQISNAERRPGKRPKKEVEVWLTNVQRFKDDVQRLEQEVVGETNVSSCMRLGKDIAKKILEVQELHKKGSDFNSLMIDEDTTGRLLQPLTKDFVKCTKARNTENIWECVMNDDVTKIGVYGMGGVGKTTTMKYIHNRLLEEKGKFDNVYWVTVSKAFDITNLQSDIANAMNLGNCLNDKDETKRASELHAVLDQQKRYVLILDDVWERFDLDSVGTSLS</sequence>
<reference evidence="4" key="1">
    <citation type="journal article" date="2019" name="Genome Biol. Evol.">
        <title>The Rhododendron genome and chromosomal organization provide insight into shared whole-genome duplications across the heath family (Ericaceae).</title>
        <authorList>
            <person name="Soza V.L."/>
            <person name="Lindsley D."/>
            <person name="Waalkes A."/>
            <person name="Ramage E."/>
            <person name="Patwardhan R.P."/>
            <person name="Burton J.N."/>
            <person name="Adey A."/>
            <person name="Kumar A."/>
            <person name="Qiu R."/>
            <person name="Shendure J."/>
            <person name="Hall B."/>
        </authorList>
    </citation>
    <scope>NUCLEOTIDE SEQUENCE</scope>
    <source>
        <strain evidence="4">RSF 1966-606</strain>
    </source>
</reference>
<dbReference type="OrthoDB" id="664960at2759"/>
<dbReference type="Gene3D" id="3.40.50.300">
    <property type="entry name" value="P-loop containing nucleotide triphosphate hydrolases"/>
    <property type="match status" value="1"/>
</dbReference>
<comment type="caution">
    <text evidence="4">The sequence shown here is derived from an EMBL/GenBank/DDBJ whole genome shotgun (WGS) entry which is preliminary data.</text>
</comment>
<dbReference type="FunFam" id="3.40.50.300:FF:001091">
    <property type="entry name" value="Probable disease resistance protein At1g61300"/>
    <property type="match status" value="1"/>
</dbReference>
<dbReference type="GO" id="GO:0043531">
    <property type="term" value="F:ADP binding"/>
    <property type="evidence" value="ECO:0007669"/>
    <property type="project" value="InterPro"/>
</dbReference>
<gene>
    <name evidence="4" type="ORF">C3L33_22792</name>
</gene>
<evidence type="ECO:0000259" key="3">
    <source>
        <dbReference type="Pfam" id="PF00931"/>
    </source>
</evidence>
<dbReference type="GO" id="GO:0006952">
    <property type="term" value="P:defense response"/>
    <property type="evidence" value="ECO:0007669"/>
    <property type="project" value="UniProtKB-KW"/>
</dbReference>
<dbReference type="SUPFAM" id="SSF52540">
    <property type="entry name" value="P-loop containing nucleoside triphosphate hydrolases"/>
    <property type="match status" value="1"/>
</dbReference>
<dbReference type="InterPro" id="IPR002182">
    <property type="entry name" value="NB-ARC"/>
</dbReference>
<evidence type="ECO:0000256" key="2">
    <source>
        <dbReference type="SAM" id="Coils"/>
    </source>
</evidence>
<feature type="non-terminal residue" evidence="4">
    <location>
        <position position="1"/>
    </location>
</feature>
<dbReference type="InterPro" id="IPR050905">
    <property type="entry name" value="Plant_NBS-LRR"/>
</dbReference>
<evidence type="ECO:0000256" key="1">
    <source>
        <dbReference type="ARBA" id="ARBA00022821"/>
    </source>
</evidence>
<feature type="domain" description="NB-ARC" evidence="3">
    <location>
        <begin position="120"/>
        <end position="237"/>
    </location>
</feature>
<accession>A0A6A4KPH3</accession>
<organism evidence="4">
    <name type="scientific">Rhododendron williamsianum</name>
    <dbReference type="NCBI Taxonomy" id="262921"/>
    <lineage>
        <taxon>Eukaryota</taxon>
        <taxon>Viridiplantae</taxon>
        <taxon>Streptophyta</taxon>
        <taxon>Embryophyta</taxon>
        <taxon>Tracheophyta</taxon>
        <taxon>Spermatophyta</taxon>
        <taxon>Magnoliopsida</taxon>
        <taxon>eudicotyledons</taxon>
        <taxon>Gunneridae</taxon>
        <taxon>Pentapetalae</taxon>
        <taxon>asterids</taxon>
        <taxon>Ericales</taxon>
        <taxon>Ericaceae</taxon>
        <taxon>Ericoideae</taxon>
        <taxon>Rhodoreae</taxon>
        <taxon>Rhododendron</taxon>
    </lineage>
</organism>
<dbReference type="Pfam" id="PF00931">
    <property type="entry name" value="NB-ARC"/>
    <property type="match status" value="1"/>
</dbReference>
<dbReference type="InterPro" id="IPR027417">
    <property type="entry name" value="P-loop_NTPase"/>
</dbReference>
<dbReference type="EMBL" id="QEFC01004264">
    <property type="protein sequence ID" value="KAE9445311.1"/>
    <property type="molecule type" value="Genomic_DNA"/>
</dbReference>
<evidence type="ECO:0000313" key="4">
    <source>
        <dbReference type="EMBL" id="KAE9445311.1"/>
    </source>
</evidence>
<name>A0A6A4KPH3_9ERIC</name>
<keyword evidence="2" id="KW-0175">Coiled coil</keyword>
<dbReference type="PRINTS" id="PR00364">
    <property type="entry name" value="DISEASERSIST"/>
</dbReference>
<keyword evidence="1" id="KW-0611">Plant defense</keyword>
<dbReference type="PANTHER" id="PTHR33463:SF187">
    <property type="entry name" value="AND NB-ARC DOMAIN DISEASE RESISTANCE PROTEIN, PUTATIVE-RELATED"/>
    <property type="match status" value="1"/>
</dbReference>
<proteinExistence type="predicted"/>
<protein>
    <recommendedName>
        <fullName evidence="3">NB-ARC domain-containing protein</fullName>
    </recommendedName>
</protein>
<feature type="coiled-coil region" evidence="2">
    <location>
        <begin position="37"/>
        <end position="64"/>
    </location>
</feature>